<evidence type="ECO:0000313" key="3">
    <source>
        <dbReference type="Proteomes" id="UP000032740"/>
    </source>
</evidence>
<dbReference type="OrthoDB" id="383862at2"/>
<feature type="chain" id="PRO_5004650585" evidence="1">
    <location>
        <begin position="28"/>
        <end position="541"/>
    </location>
</feature>
<organism evidence="2 3">
    <name type="scientific">Alteracholeplasma palmae (strain ATCC 49389 / J233)</name>
    <name type="common">Acholeplasma palmae</name>
    <dbReference type="NCBI Taxonomy" id="1318466"/>
    <lineage>
        <taxon>Bacteria</taxon>
        <taxon>Bacillati</taxon>
        <taxon>Mycoplasmatota</taxon>
        <taxon>Mollicutes</taxon>
        <taxon>Acholeplasmatales</taxon>
        <taxon>Acholeplasmataceae</taxon>
        <taxon>Acholeplasma</taxon>
    </lineage>
</organism>
<dbReference type="AlphaFoldDB" id="U4KKU9"/>
<dbReference type="EMBL" id="FO681347">
    <property type="protein sequence ID" value="CCV64327.1"/>
    <property type="molecule type" value="Genomic_DNA"/>
</dbReference>
<dbReference type="STRING" id="1318466.BN85407500"/>
<dbReference type="RefSeq" id="WP_026658990.1">
    <property type="nucleotide sequence ID" value="NC_022538.1"/>
</dbReference>
<dbReference type="KEGG" id="apal:BN85407500"/>
<evidence type="ECO:0000313" key="2">
    <source>
        <dbReference type="EMBL" id="CCV64327.1"/>
    </source>
</evidence>
<name>U4KKU9_ALTPJ</name>
<dbReference type="Gene3D" id="2.60.40.10">
    <property type="entry name" value="Immunoglobulins"/>
    <property type="match status" value="2"/>
</dbReference>
<keyword evidence="3" id="KW-1185">Reference proteome</keyword>
<protein>
    <submittedName>
        <fullName evidence="2">Phage related-protein</fullName>
    </submittedName>
</protein>
<dbReference type="HOGENOM" id="CLU_503118_0_0_14"/>
<keyword evidence="1" id="KW-0732">Signal</keyword>
<feature type="signal peptide" evidence="1">
    <location>
        <begin position="1"/>
        <end position="27"/>
    </location>
</feature>
<dbReference type="InterPro" id="IPR013783">
    <property type="entry name" value="Ig-like_fold"/>
</dbReference>
<reference evidence="2 3" key="1">
    <citation type="journal article" date="2013" name="J. Mol. Microbiol. Biotechnol.">
        <title>Analysis of the Complete Genomes of Acholeplasma brassicae , A. palmae and A. laidlawii and Their Comparison to the Obligate Parasites from ' Candidatus Phytoplasma'.</title>
        <authorList>
            <person name="Kube M."/>
            <person name="Siewert C."/>
            <person name="Migdoll A.M."/>
            <person name="Duduk B."/>
            <person name="Holz S."/>
            <person name="Rabus R."/>
            <person name="Seemuller E."/>
            <person name="Mitrovic J."/>
            <person name="Muller I."/>
            <person name="Buttner C."/>
            <person name="Reinhardt R."/>
        </authorList>
    </citation>
    <scope>NUCLEOTIDE SEQUENCE [LARGE SCALE GENOMIC DNA]</scope>
    <source>
        <strain evidence="2 3">J233</strain>
    </source>
</reference>
<sequence>MKKILYIFLAVLSTLGITAMFASKTFAAEMNADIPFTTTSDGYLRFLALTDATENRFKQKPLYDAIGSGNSFTLYVQDGTETTFSLHVGAEKQVYKTKAKEIVLTQVADFQALEVTTDGTKWNALNAPLKMSVMNPMTEISVHNPMGFDSQGGNDTGGGNQGGASKLLLDGMAVVNDINFPYSINDIARIAKLRAIDPKDGDITNKVVITNENFSGNENKLGTYYVEYSVTNSSQNTTTKKISISNHDLTGPDIDGPSQYKVRYTDSLNVTEFLKNYSATDKIDGDTAVYIEKNDYKNRTFGKFSIVIASKDKAGNISRKNVVIDSYDNLAPSFEDKTVGPIVLDLNAEITDKILLEGLTATDEIDGDVTSLITVVTHNIVSGSKGVYEVEYLAVDKSGNGRTHYRTYRLESNIYTAFWVDRNIVSLDALKTLTIDQIARIYATYEGIEMKSYKVITDKYSENASVEGHYLVSMLITDKEGKEHKVSRTLSVAGLKKDEDVKLGFWATIWRAIKNFFIDVINSILNFLNKLGLNTKLIEKK</sequence>
<dbReference type="Proteomes" id="UP000032740">
    <property type="component" value="Chromosome"/>
</dbReference>
<proteinExistence type="predicted"/>
<gene>
    <name evidence="2" type="ORF">BN85407500</name>
</gene>
<accession>U4KKU9</accession>
<evidence type="ECO:0000256" key="1">
    <source>
        <dbReference type="SAM" id="SignalP"/>
    </source>
</evidence>